<keyword evidence="5" id="KW-0694">RNA-binding</keyword>
<accession>D5BTG0</accession>
<sequence length="443" mass="47882">MTGLVTHIYVDEAPGQTRVAFICGKPKGVLDDYAVTPDSIYEIWHRRWDVPTFLGTVHLARVEQVFTTQNRATARLYDDTSVSVRLRAKDRLKPGDVRPITITAAPREDKAWQAVLGARLVSRYGILLPGSSGVFRSKRFSSSDFGDAIESMIKAVLPHDFGFIIRGAASALSLDAMEDAVKTLLHAWQMGAQLTSDQIDVARSPRVIHDAGTLAEQIARYAPDAELIKLPDPAASQHLAATLDEVIDNALQARVPLPQGGCLWCQRTHALWAIDLDSAGYNNPKAGDMLQSLAMVAIPEMTRQIRLRAMGGALCIDLPRLGSKAGKAFLTRFADACADDSRAPEILGFTRGGLLEMRVPYGEQSLADIMADRIAQTALAGLRLASHRIASSPVPAVVELAVSAPVSKWLAEQGAPACTALDRPLRPVVLSDLAPDAPAYILN</sequence>
<dbReference type="STRING" id="488538.SAR116_1314"/>
<dbReference type="GO" id="GO:0016787">
    <property type="term" value="F:hydrolase activity"/>
    <property type="evidence" value="ECO:0007669"/>
    <property type="project" value="UniProtKB-KW"/>
</dbReference>
<protein>
    <submittedName>
        <fullName evidence="7">Ribonuclease, Rne/Rng family</fullName>
    </submittedName>
</protein>
<keyword evidence="3" id="KW-0378">Hydrolase</keyword>
<evidence type="ECO:0000256" key="4">
    <source>
        <dbReference type="ARBA" id="ARBA00022842"/>
    </source>
</evidence>
<dbReference type="PANTHER" id="PTHR30001:SF0">
    <property type="entry name" value="RIBONUCLEASE G"/>
    <property type="match status" value="1"/>
</dbReference>
<dbReference type="KEGG" id="apb:SAR116_1314"/>
<organism evidence="7 8">
    <name type="scientific">Puniceispirillum marinum (strain IMCC1322)</name>
    <dbReference type="NCBI Taxonomy" id="488538"/>
    <lineage>
        <taxon>Bacteria</taxon>
        <taxon>Pseudomonadati</taxon>
        <taxon>Pseudomonadota</taxon>
        <taxon>Alphaproteobacteria</taxon>
        <taxon>Candidatus Puniceispirillales</taxon>
        <taxon>Candidatus Puniceispirillaceae</taxon>
        <taxon>Candidatus Puniceispirillum</taxon>
    </lineage>
</organism>
<comment type="cofactor">
    <cofactor evidence="1">
        <name>Mg(2+)</name>
        <dbReference type="ChEBI" id="CHEBI:18420"/>
    </cofactor>
</comment>
<feature type="domain" description="RNA-binding protein AU-1/Ribonuclease E/G" evidence="6">
    <location>
        <begin position="120"/>
        <end position="221"/>
    </location>
</feature>
<feature type="domain" description="RNA-binding protein AU-1/Ribonuclease E/G" evidence="6">
    <location>
        <begin position="241"/>
        <end position="357"/>
    </location>
</feature>
<dbReference type="EMBL" id="CP001751">
    <property type="protein sequence ID" value="ADE39557.1"/>
    <property type="molecule type" value="Genomic_DNA"/>
</dbReference>
<dbReference type="InterPro" id="IPR004659">
    <property type="entry name" value="RNase_E/G"/>
</dbReference>
<dbReference type="GO" id="GO:0003723">
    <property type="term" value="F:RNA binding"/>
    <property type="evidence" value="ECO:0007669"/>
    <property type="project" value="UniProtKB-KW"/>
</dbReference>
<dbReference type="GO" id="GO:0005737">
    <property type="term" value="C:cytoplasm"/>
    <property type="evidence" value="ECO:0007669"/>
    <property type="project" value="TreeGrafter"/>
</dbReference>
<evidence type="ECO:0000313" key="8">
    <source>
        <dbReference type="Proteomes" id="UP000007460"/>
    </source>
</evidence>
<dbReference type="OrthoDB" id="9804278at2"/>
<evidence type="ECO:0000313" key="7">
    <source>
        <dbReference type="EMBL" id="ADE39557.1"/>
    </source>
</evidence>
<dbReference type="InterPro" id="IPR019307">
    <property type="entry name" value="RNA-bd_AU-1/RNase_E/G"/>
</dbReference>
<dbReference type="GO" id="GO:0006364">
    <property type="term" value="P:rRNA processing"/>
    <property type="evidence" value="ECO:0007669"/>
    <property type="project" value="TreeGrafter"/>
</dbReference>
<evidence type="ECO:0000256" key="5">
    <source>
        <dbReference type="ARBA" id="ARBA00022884"/>
    </source>
</evidence>
<gene>
    <name evidence="7" type="ordered locus">SAR116_1314</name>
</gene>
<keyword evidence="4" id="KW-0460">Magnesium</keyword>
<reference evidence="7 8" key="1">
    <citation type="journal article" date="2010" name="J. Bacteriol.">
        <title>Complete genome sequence of "Candidatus Puniceispirillum marinum" IMCC1322, a representative of the SAR116 clade in the Alphaproteobacteria.</title>
        <authorList>
            <person name="Oh H.M."/>
            <person name="Kwon K.K."/>
            <person name="Kang I."/>
            <person name="Kang S.G."/>
            <person name="Lee J.H."/>
            <person name="Kim S.J."/>
            <person name="Cho J.C."/>
        </authorList>
    </citation>
    <scope>NUCLEOTIDE SEQUENCE [LARGE SCALE GENOMIC DNA]</scope>
    <source>
        <strain evidence="7 8">IMCC1322</strain>
    </source>
</reference>
<evidence type="ECO:0000256" key="2">
    <source>
        <dbReference type="ARBA" id="ARBA00022723"/>
    </source>
</evidence>
<keyword evidence="2" id="KW-0479">Metal-binding</keyword>
<dbReference type="HOGENOM" id="CLU_594303_0_0_5"/>
<dbReference type="PANTHER" id="PTHR30001">
    <property type="entry name" value="RIBONUCLEASE"/>
    <property type="match status" value="1"/>
</dbReference>
<dbReference type="GO" id="GO:0004540">
    <property type="term" value="F:RNA nuclease activity"/>
    <property type="evidence" value="ECO:0007669"/>
    <property type="project" value="InterPro"/>
</dbReference>
<keyword evidence="8" id="KW-1185">Reference proteome</keyword>
<evidence type="ECO:0000259" key="6">
    <source>
        <dbReference type="Pfam" id="PF10150"/>
    </source>
</evidence>
<dbReference type="eggNOG" id="COG1530">
    <property type="taxonomic scope" value="Bacteria"/>
</dbReference>
<evidence type="ECO:0000256" key="3">
    <source>
        <dbReference type="ARBA" id="ARBA00022801"/>
    </source>
</evidence>
<evidence type="ECO:0000256" key="1">
    <source>
        <dbReference type="ARBA" id="ARBA00001946"/>
    </source>
</evidence>
<dbReference type="RefSeq" id="WP_013046184.1">
    <property type="nucleotide sequence ID" value="NC_014010.1"/>
</dbReference>
<dbReference type="AlphaFoldDB" id="D5BTG0"/>
<proteinExistence type="predicted"/>
<name>D5BTG0_PUNMI</name>
<dbReference type="GO" id="GO:0046872">
    <property type="term" value="F:metal ion binding"/>
    <property type="evidence" value="ECO:0007669"/>
    <property type="project" value="UniProtKB-KW"/>
</dbReference>
<dbReference type="Proteomes" id="UP000007460">
    <property type="component" value="Chromosome"/>
</dbReference>
<dbReference type="Pfam" id="PF10150">
    <property type="entry name" value="RNase_E_G"/>
    <property type="match status" value="2"/>
</dbReference>